<dbReference type="Proteomes" id="UP000801428">
    <property type="component" value="Unassembled WGS sequence"/>
</dbReference>
<proteinExistence type="inferred from homology"/>
<dbReference type="InterPro" id="IPR050346">
    <property type="entry name" value="FMO-like"/>
</dbReference>
<dbReference type="PRINTS" id="PR00370">
    <property type="entry name" value="FMOXYGENASE"/>
</dbReference>
<keyword evidence="3" id="KW-0274">FAD</keyword>
<dbReference type="Pfam" id="PF00743">
    <property type="entry name" value="FMO-like"/>
    <property type="match status" value="2"/>
</dbReference>
<dbReference type="PIRSF" id="PIRSF000332">
    <property type="entry name" value="FMO"/>
    <property type="match status" value="1"/>
</dbReference>
<gene>
    <name evidence="7" type="ORF">E8E13_007260</name>
</gene>
<dbReference type="InterPro" id="IPR000960">
    <property type="entry name" value="Flavin_mOase"/>
</dbReference>
<dbReference type="Pfam" id="PF13450">
    <property type="entry name" value="NAD_binding_8"/>
    <property type="match status" value="1"/>
</dbReference>
<dbReference type="AlphaFoldDB" id="A0A9P4TNF1"/>
<evidence type="ECO:0008006" key="9">
    <source>
        <dbReference type="Google" id="ProtNLM"/>
    </source>
</evidence>
<feature type="compositionally biased region" description="Low complexity" evidence="6">
    <location>
        <begin position="453"/>
        <end position="462"/>
    </location>
</feature>
<evidence type="ECO:0000256" key="5">
    <source>
        <dbReference type="ARBA" id="ARBA00023002"/>
    </source>
</evidence>
<dbReference type="SUPFAM" id="SSF51905">
    <property type="entry name" value="FAD/NAD(P)-binding domain"/>
    <property type="match status" value="2"/>
</dbReference>
<evidence type="ECO:0000256" key="2">
    <source>
        <dbReference type="ARBA" id="ARBA00022630"/>
    </source>
</evidence>
<organism evidence="7 8">
    <name type="scientific">Curvularia kusanoi</name>
    <name type="common">Cochliobolus kusanoi</name>
    <dbReference type="NCBI Taxonomy" id="90978"/>
    <lineage>
        <taxon>Eukaryota</taxon>
        <taxon>Fungi</taxon>
        <taxon>Dikarya</taxon>
        <taxon>Ascomycota</taxon>
        <taxon>Pezizomycotina</taxon>
        <taxon>Dothideomycetes</taxon>
        <taxon>Pleosporomycetidae</taxon>
        <taxon>Pleosporales</taxon>
        <taxon>Pleosporineae</taxon>
        <taxon>Pleosporaceae</taxon>
        <taxon>Curvularia</taxon>
    </lineage>
</organism>
<dbReference type="GO" id="GO:0050661">
    <property type="term" value="F:NADP binding"/>
    <property type="evidence" value="ECO:0007669"/>
    <property type="project" value="InterPro"/>
</dbReference>
<evidence type="ECO:0000256" key="6">
    <source>
        <dbReference type="SAM" id="MobiDB-lite"/>
    </source>
</evidence>
<evidence type="ECO:0000256" key="4">
    <source>
        <dbReference type="ARBA" id="ARBA00022857"/>
    </source>
</evidence>
<keyword evidence="8" id="KW-1185">Reference proteome</keyword>
<reference evidence="7" key="1">
    <citation type="submission" date="2019-04" db="EMBL/GenBank/DDBJ databases">
        <title>Sequencing of skin fungus with MAO and IRED activity.</title>
        <authorList>
            <person name="Marsaioli A.J."/>
            <person name="Bonatto J.M.C."/>
            <person name="Reis Junior O."/>
        </authorList>
    </citation>
    <scope>NUCLEOTIDE SEQUENCE</scope>
    <source>
        <strain evidence="7">30M1</strain>
    </source>
</reference>
<evidence type="ECO:0000313" key="8">
    <source>
        <dbReference type="Proteomes" id="UP000801428"/>
    </source>
</evidence>
<comment type="caution">
    <text evidence="7">The sequence shown here is derived from an EMBL/GenBank/DDBJ whole genome shotgun (WGS) entry which is preliminary data.</text>
</comment>
<dbReference type="PANTHER" id="PTHR23023">
    <property type="entry name" value="DIMETHYLANILINE MONOOXYGENASE"/>
    <property type="match status" value="1"/>
</dbReference>
<comment type="similarity">
    <text evidence="1">Belongs to the FMO family.</text>
</comment>
<dbReference type="Gene3D" id="3.50.50.60">
    <property type="entry name" value="FAD/NAD(P)-binding domain"/>
    <property type="match status" value="2"/>
</dbReference>
<dbReference type="InterPro" id="IPR020946">
    <property type="entry name" value="Flavin_mOase-like"/>
</dbReference>
<keyword evidence="5" id="KW-0560">Oxidoreductase</keyword>
<sequence length="470" mass="51341">MSHKNKSVAVIGAGISGVVTAAHLKNEGIDVTVFERSSDAGGVWLYDERKPLEPAYPSVPPSRAGSTYTKQGIVESELEQFSHAPPGPCYVGLKNNVATPLLETTLNKFPQGTDDFVSHSVLKDYIQDTAVRTEVDVLTKFNTDVQNVVKTGDKWTVQTRTLHTHNSGSVSQEDATSHFDAVVVASGHYHAPRVPDIPGLADWKRLYPQRIQHSKGYRSPADYHGKNFLLIGGSVSATDIARELSPFADTIYQSHRNGAFDLSASLLPPNAIRVDEVISFETSSSAPSTTNLSSSDPIPLTLTLKSGQKLCNIHHVILCTGYHLTVPFLPHLHADDVAFDKADGEVLVTDGTMFHNLHKDIFYIPDPTLAFVGVPFFTATFTLFEFQAMVVAKVFAGQAHLPSQQVMRTEYEDRIKAKGYGKAFHSLRDKEEEYVEEAGRTFREVEEGEVGAGRENQGIICGTEGGGKGD</sequence>
<evidence type="ECO:0000313" key="7">
    <source>
        <dbReference type="EMBL" id="KAF3009626.1"/>
    </source>
</evidence>
<dbReference type="GO" id="GO:0004499">
    <property type="term" value="F:N,N-dimethylaniline monooxygenase activity"/>
    <property type="evidence" value="ECO:0007669"/>
    <property type="project" value="InterPro"/>
</dbReference>
<evidence type="ECO:0000256" key="3">
    <source>
        <dbReference type="ARBA" id="ARBA00022827"/>
    </source>
</evidence>
<evidence type="ECO:0000256" key="1">
    <source>
        <dbReference type="ARBA" id="ARBA00009183"/>
    </source>
</evidence>
<protein>
    <recommendedName>
        <fullName evidence="9">Flavin-containing monooxygenase</fullName>
    </recommendedName>
</protein>
<keyword evidence="4" id="KW-0521">NADP</keyword>
<dbReference type="GO" id="GO:0050660">
    <property type="term" value="F:flavin adenine dinucleotide binding"/>
    <property type="evidence" value="ECO:0007669"/>
    <property type="project" value="InterPro"/>
</dbReference>
<name>A0A9P4TNF1_CURKU</name>
<dbReference type="OrthoDB" id="66881at2759"/>
<dbReference type="InterPro" id="IPR036188">
    <property type="entry name" value="FAD/NAD-bd_sf"/>
</dbReference>
<feature type="region of interest" description="Disordered" evidence="6">
    <location>
        <begin position="447"/>
        <end position="470"/>
    </location>
</feature>
<dbReference type="EMBL" id="SWKU01000002">
    <property type="protein sequence ID" value="KAF3009626.1"/>
    <property type="molecule type" value="Genomic_DNA"/>
</dbReference>
<accession>A0A9P4TNF1</accession>
<keyword evidence="2" id="KW-0285">Flavoprotein</keyword>